<evidence type="ECO:0000313" key="1">
    <source>
        <dbReference type="EMBL" id="CAI9544919.1"/>
    </source>
</evidence>
<gene>
    <name evidence="1" type="ORF">SPARVUS_LOCUS2563545</name>
</gene>
<protein>
    <submittedName>
        <fullName evidence="1">Uncharacterized protein</fullName>
    </submittedName>
</protein>
<keyword evidence="2" id="KW-1185">Reference proteome</keyword>
<feature type="non-terminal residue" evidence="1">
    <location>
        <position position="1"/>
    </location>
</feature>
<comment type="caution">
    <text evidence="1">The sequence shown here is derived from an EMBL/GenBank/DDBJ whole genome shotgun (WGS) entry which is preliminary data.</text>
</comment>
<evidence type="ECO:0000313" key="2">
    <source>
        <dbReference type="Proteomes" id="UP001162483"/>
    </source>
</evidence>
<accession>A0ABN9BBE2</accession>
<dbReference type="EMBL" id="CATNWA010003260">
    <property type="protein sequence ID" value="CAI9544919.1"/>
    <property type="molecule type" value="Genomic_DNA"/>
</dbReference>
<organism evidence="1 2">
    <name type="scientific">Staurois parvus</name>
    <dbReference type="NCBI Taxonomy" id="386267"/>
    <lineage>
        <taxon>Eukaryota</taxon>
        <taxon>Metazoa</taxon>
        <taxon>Chordata</taxon>
        <taxon>Craniata</taxon>
        <taxon>Vertebrata</taxon>
        <taxon>Euteleostomi</taxon>
        <taxon>Amphibia</taxon>
        <taxon>Batrachia</taxon>
        <taxon>Anura</taxon>
        <taxon>Neobatrachia</taxon>
        <taxon>Ranoidea</taxon>
        <taxon>Ranidae</taxon>
        <taxon>Staurois</taxon>
    </lineage>
</organism>
<proteinExistence type="predicted"/>
<sequence length="50" mass="5605">WEQVPVKFRYPLPLPVQSSKRSEAEGVLPPSLSVVFLGHLTGPRRLPDHS</sequence>
<name>A0ABN9BBE2_9NEOB</name>
<reference evidence="1" key="1">
    <citation type="submission" date="2023-05" db="EMBL/GenBank/DDBJ databases">
        <authorList>
            <person name="Stuckert A."/>
        </authorList>
    </citation>
    <scope>NUCLEOTIDE SEQUENCE</scope>
</reference>
<dbReference type="Proteomes" id="UP001162483">
    <property type="component" value="Unassembled WGS sequence"/>
</dbReference>